<feature type="domain" description="GGDEF" evidence="5">
    <location>
        <begin position="233"/>
        <end position="366"/>
    </location>
</feature>
<feature type="region of interest" description="Disordered" evidence="4">
    <location>
        <begin position="1"/>
        <end position="33"/>
    </location>
</feature>
<feature type="coiled-coil region" evidence="3">
    <location>
        <begin position="168"/>
        <end position="202"/>
    </location>
</feature>
<comment type="caution">
    <text evidence="6">The sequence shown here is derived from an EMBL/GenBank/DDBJ whole genome shotgun (WGS) entry which is preliminary data.</text>
</comment>
<evidence type="ECO:0000259" key="5">
    <source>
        <dbReference type="PROSITE" id="PS50887"/>
    </source>
</evidence>
<dbReference type="AlphaFoldDB" id="A0A547PAM5"/>
<dbReference type="NCBIfam" id="TIGR00254">
    <property type="entry name" value="GGDEF"/>
    <property type="match status" value="1"/>
</dbReference>
<dbReference type="PANTHER" id="PTHR45138">
    <property type="entry name" value="REGULATORY COMPONENTS OF SENSORY TRANSDUCTION SYSTEM"/>
    <property type="match status" value="1"/>
</dbReference>
<dbReference type="PANTHER" id="PTHR45138:SF9">
    <property type="entry name" value="DIGUANYLATE CYCLASE DGCM-RELATED"/>
    <property type="match status" value="1"/>
</dbReference>
<name>A0A547PAM5_9SPHN</name>
<evidence type="ECO:0000256" key="2">
    <source>
        <dbReference type="ARBA" id="ARBA00034247"/>
    </source>
</evidence>
<gene>
    <name evidence="6" type="ORF">FGU71_03930</name>
</gene>
<accession>A0A547PAM5</accession>
<reference evidence="6 7" key="1">
    <citation type="submission" date="2019-06" db="EMBL/GenBank/DDBJ databases">
        <title>Erythrobacter insulae sp. nov., isolated from a tidal flat.</title>
        <authorList>
            <person name="Yoon J.-H."/>
        </authorList>
    </citation>
    <scope>NUCLEOTIDE SEQUENCE [LARGE SCALE GENOMIC DNA]</scope>
    <source>
        <strain evidence="6 7">JBTF-M21</strain>
    </source>
</reference>
<dbReference type="Proteomes" id="UP000316343">
    <property type="component" value="Unassembled WGS sequence"/>
</dbReference>
<dbReference type="CDD" id="cd01949">
    <property type="entry name" value="GGDEF"/>
    <property type="match status" value="1"/>
</dbReference>
<dbReference type="EC" id="2.7.7.65" evidence="1"/>
<proteinExistence type="predicted"/>
<evidence type="ECO:0000313" key="6">
    <source>
        <dbReference type="EMBL" id="TRD11084.1"/>
    </source>
</evidence>
<dbReference type="InterPro" id="IPR000160">
    <property type="entry name" value="GGDEF_dom"/>
</dbReference>
<dbReference type="InterPro" id="IPR050469">
    <property type="entry name" value="Diguanylate_Cyclase"/>
</dbReference>
<dbReference type="Pfam" id="PF00990">
    <property type="entry name" value="GGDEF"/>
    <property type="match status" value="1"/>
</dbReference>
<evidence type="ECO:0000256" key="3">
    <source>
        <dbReference type="SAM" id="Coils"/>
    </source>
</evidence>
<dbReference type="Gene3D" id="3.30.70.270">
    <property type="match status" value="1"/>
</dbReference>
<dbReference type="PROSITE" id="PS50887">
    <property type="entry name" value="GGDEF"/>
    <property type="match status" value="1"/>
</dbReference>
<dbReference type="EMBL" id="VHJK01000001">
    <property type="protein sequence ID" value="TRD11084.1"/>
    <property type="molecule type" value="Genomic_DNA"/>
</dbReference>
<evidence type="ECO:0000256" key="1">
    <source>
        <dbReference type="ARBA" id="ARBA00012528"/>
    </source>
</evidence>
<feature type="compositionally biased region" description="Polar residues" evidence="4">
    <location>
        <begin position="1"/>
        <end position="12"/>
    </location>
</feature>
<dbReference type="SUPFAM" id="SSF55073">
    <property type="entry name" value="Nucleotide cyclase"/>
    <property type="match status" value="1"/>
</dbReference>
<dbReference type="GO" id="GO:0052621">
    <property type="term" value="F:diguanylate cyclase activity"/>
    <property type="evidence" value="ECO:0007669"/>
    <property type="project" value="UniProtKB-EC"/>
</dbReference>
<sequence>MNYHSNPEQLSGKNGKDAVLSPGDGQFPPTRQRQARRDLLERISVFATRHDLEVTSVNLAIICSALSGSNGELAEAFAAREMSGDPIDQRWLDTVMRLDPETNARMKELEKLVDKLEYSLIRFSQSARSAQSETNDHREALDEHIDAISRAGDRLQNQAEFERVIALSRSMLERIEQAEQAMERSQAESDQLRQNLAQARMEADVDHLTRLPNRRAFERRFKSANEEARSAEKPLCVAFCDVDNFKSINDKHGHDAGDRVLCAIAHTLSSNASDDCFVSRHGGEEFVLLLYGFDKDAAWRKLDGIRRAQAAKTLMNRETGKSFGKITFSAGLAEVTEDVDPRSALIRADAALYEAKETGRNKVIAV</sequence>
<dbReference type="OrthoDB" id="9812260at2"/>
<organism evidence="6 7">
    <name type="scientific">Erythrobacter insulae</name>
    <dbReference type="NCBI Taxonomy" id="2584124"/>
    <lineage>
        <taxon>Bacteria</taxon>
        <taxon>Pseudomonadati</taxon>
        <taxon>Pseudomonadota</taxon>
        <taxon>Alphaproteobacteria</taxon>
        <taxon>Sphingomonadales</taxon>
        <taxon>Erythrobacteraceae</taxon>
        <taxon>Erythrobacter/Porphyrobacter group</taxon>
        <taxon>Erythrobacter</taxon>
    </lineage>
</organism>
<keyword evidence="7" id="KW-1185">Reference proteome</keyword>
<protein>
    <recommendedName>
        <fullName evidence="1">diguanylate cyclase</fullName>
        <ecNumber evidence="1">2.7.7.65</ecNumber>
    </recommendedName>
</protein>
<dbReference type="InterPro" id="IPR029787">
    <property type="entry name" value="Nucleotide_cyclase"/>
</dbReference>
<dbReference type="RefSeq" id="WP_142787348.1">
    <property type="nucleotide sequence ID" value="NZ_VHJK01000001.1"/>
</dbReference>
<evidence type="ECO:0000313" key="7">
    <source>
        <dbReference type="Proteomes" id="UP000316343"/>
    </source>
</evidence>
<comment type="catalytic activity">
    <reaction evidence="2">
        <text>2 GTP = 3',3'-c-di-GMP + 2 diphosphate</text>
        <dbReference type="Rhea" id="RHEA:24898"/>
        <dbReference type="ChEBI" id="CHEBI:33019"/>
        <dbReference type="ChEBI" id="CHEBI:37565"/>
        <dbReference type="ChEBI" id="CHEBI:58805"/>
        <dbReference type="EC" id="2.7.7.65"/>
    </reaction>
</comment>
<dbReference type="SMART" id="SM00267">
    <property type="entry name" value="GGDEF"/>
    <property type="match status" value="1"/>
</dbReference>
<dbReference type="InterPro" id="IPR043128">
    <property type="entry name" value="Rev_trsase/Diguanyl_cyclase"/>
</dbReference>
<dbReference type="FunFam" id="3.30.70.270:FF:000001">
    <property type="entry name" value="Diguanylate cyclase domain protein"/>
    <property type="match status" value="1"/>
</dbReference>
<evidence type="ECO:0000256" key="4">
    <source>
        <dbReference type="SAM" id="MobiDB-lite"/>
    </source>
</evidence>
<keyword evidence="3" id="KW-0175">Coiled coil</keyword>